<feature type="domain" description="6-phosphogluconate dehydrogenase NADP-binding" evidence="1">
    <location>
        <begin position="8"/>
        <end position="154"/>
    </location>
</feature>
<name>A0A9N9ZM65_9HYPO</name>
<protein>
    <recommendedName>
        <fullName evidence="5">3-hydroxyisobutyrate dehydrogenase</fullName>
    </recommendedName>
</protein>
<feature type="domain" description="3-hydroxyisobutyrate dehydrogenase-like NAD-binding" evidence="2">
    <location>
        <begin position="165"/>
        <end position="282"/>
    </location>
</feature>
<dbReference type="Pfam" id="PF03446">
    <property type="entry name" value="NAD_binding_2"/>
    <property type="match status" value="1"/>
</dbReference>
<organism evidence="3 4">
    <name type="scientific">Clonostachys solani</name>
    <dbReference type="NCBI Taxonomy" id="160281"/>
    <lineage>
        <taxon>Eukaryota</taxon>
        <taxon>Fungi</taxon>
        <taxon>Dikarya</taxon>
        <taxon>Ascomycota</taxon>
        <taxon>Pezizomycotina</taxon>
        <taxon>Sordariomycetes</taxon>
        <taxon>Hypocreomycetidae</taxon>
        <taxon>Hypocreales</taxon>
        <taxon>Bionectriaceae</taxon>
        <taxon>Clonostachys</taxon>
    </lineage>
</organism>
<dbReference type="Gene3D" id="3.40.50.720">
    <property type="entry name" value="NAD(P)-binding Rossmann-like Domain"/>
    <property type="match status" value="1"/>
</dbReference>
<dbReference type="Proteomes" id="UP000775872">
    <property type="component" value="Unassembled WGS sequence"/>
</dbReference>
<proteinExistence type="predicted"/>
<dbReference type="Pfam" id="PF14833">
    <property type="entry name" value="NAD_binding_11"/>
    <property type="match status" value="2"/>
</dbReference>
<dbReference type="InterPro" id="IPR036291">
    <property type="entry name" value="NAD(P)-bd_dom_sf"/>
</dbReference>
<evidence type="ECO:0000313" key="4">
    <source>
        <dbReference type="Proteomes" id="UP000775872"/>
    </source>
</evidence>
<dbReference type="Gene3D" id="1.10.1040.10">
    <property type="entry name" value="N-(1-d-carboxylethyl)-l-norvaline Dehydrogenase, domain 2"/>
    <property type="match status" value="2"/>
</dbReference>
<dbReference type="SUPFAM" id="SSF51735">
    <property type="entry name" value="NAD(P)-binding Rossmann-fold domains"/>
    <property type="match status" value="1"/>
</dbReference>
<accession>A0A9N9ZM65</accession>
<dbReference type="AlphaFoldDB" id="A0A9N9ZM65"/>
<dbReference type="SUPFAM" id="SSF48179">
    <property type="entry name" value="6-phosphogluconate dehydrogenase C-terminal domain-like"/>
    <property type="match status" value="2"/>
</dbReference>
<dbReference type="EMBL" id="CABFOC020000074">
    <property type="protein sequence ID" value="CAH0057710.1"/>
    <property type="molecule type" value="Genomic_DNA"/>
</dbReference>
<dbReference type="GO" id="GO:0050661">
    <property type="term" value="F:NADP binding"/>
    <property type="evidence" value="ECO:0007669"/>
    <property type="project" value="InterPro"/>
</dbReference>
<evidence type="ECO:0000259" key="2">
    <source>
        <dbReference type="Pfam" id="PF14833"/>
    </source>
</evidence>
<dbReference type="InterPro" id="IPR006115">
    <property type="entry name" value="6PGDH_NADP-bd"/>
</dbReference>
<evidence type="ECO:0000313" key="3">
    <source>
        <dbReference type="EMBL" id="CAH0057710.1"/>
    </source>
</evidence>
<comment type="caution">
    <text evidence="3">The sequence shown here is derived from an EMBL/GenBank/DDBJ whole genome shotgun (WGS) entry which is preliminary data.</text>
</comment>
<dbReference type="PANTHER" id="PTHR43060:SF17">
    <property type="entry name" value="L-THREONATE DEHYDROGENASE"/>
    <property type="match status" value="1"/>
</dbReference>
<dbReference type="InterPro" id="IPR013328">
    <property type="entry name" value="6PGD_dom2"/>
</dbReference>
<reference evidence="3" key="1">
    <citation type="submission" date="2021-10" db="EMBL/GenBank/DDBJ databases">
        <authorList>
            <person name="Piombo E."/>
        </authorList>
    </citation>
    <scope>NUCLEOTIDE SEQUENCE</scope>
</reference>
<dbReference type="GO" id="GO:0051287">
    <property type="term" value="F:NAD binding"/>
    <property type="evidence" value="ECO:0007669"/>
    <property type="project" value="InterPro"/>
</dbReference>
<feature type="domain" description="3-hydroxyisobutyrate dehydrogenase-like NAD-binding" evidence="2">
    <location>
        <begin position="434"/>
        <end position="549"/>
    </location>
</feature>
<gene>
    <name evidence="3" type="ORF">CSOL1703_00007500</name>
</gene>
<evidence type="ECO:0008006" key="5">
    <source>
        <dbReference type="Google" id="ProtNLM"/>
    </source>
</evidence>
<dbReference type="InterPro" id="IPR008927">
    <property type="entry name" value="6-PGluconate_DH-like_C_sf"/>
</dbReference>
<sequence>MSEQQGSLGFAGLGAMGFGTASNLLKAGFQVNGFDVNPTALANFKELGGSTSTTAGEAGAGQSLFLIMVATPAQVDSVIFGADGILNTLSVGGVICLLSTLPPVYVLNLCVRLRAAGRPDIKLVDCPVSGGVIMLGGSQEDLDQVDPALQAISSPGRLFRCGPLGSASIVKMLNQHLAGVHIVAAAEVIAFAKALGLSSREAYGILTKSEATSWIMGDRGVSMLNADWSPKSAVSIFTKDLGIVNDTADQLSVPCPIASVARDAFLERAGRGFGRDDDASVVCNYEAITGKPVAEPKGQASLPSPPSESHGDVKVIFLIKDSDNELLSLSTAAENKGLIHISESSNDLDTRLRELPQGSIVGVSGIDSELLEKIKTKHAQLQVFDYQTYQASDSSDLQVIFSAENENVVSAIKEVLPRQVSPTRISGPVGSASSMWLAIRLGSLVHLVAAAEAFSLAIAKGVSTELIYNLISGAAGSSDQFNQEFPKMMKRDFSITSNVNSTFTNVMKDLAILQKTMNKINYPGRLFGAAYQTFKSVNRTLEDKETSAVAVVDFWTPKSPAS</sequence>
<keyword evidence="4" id="KW-1185">Reference proteome</keyword>
<dbReference type="PANTHER" id="PTHR43060">
    <property type="entry name" value="3-HYDROXYISOBUTYRATE DEHYDROGENASE-LIKE 1, MITOCHONDRIAL-RELATED"/>
    <property type="match status" value="1"/>
</dbReference>
<dbReference type="OrthoDB" id="48988at2759"/>
<evidence type="ECO:0000259" key="1">
    <source>
        <dbReference type="Pfam" id="PF03446"/>
    </source>
</evidence>
<dbReference type="InterPro" id="IPR029154">
    <property type="entry name" value="HIBADH-like_NADP-bd"/>
</dbReference>